<feature type="non-terminal residue" evidence="1">
    <location>
        <position position="1"/>
    </location>
</feature>
<proteinExistence type="predicted"/>
<dbReference type="Proteomes" id="UP000786185">
    <property type="component" value="Unassembled WGS sequence"/>
</dbReference>
<accession>A0AAW4BPI4</accession>
<gene>
    <name evidence="1" type="ORF">ERJ77_28215</name>
</gene>
<evidence type="ECO:0000313" key="2">
    <source>
        <dbReference type="Proteomes" id="UP000786185"/>
    </source>
</evidence>
<protein>
    <submittedName>
        <fullName evidence="1">Uncharacterized protein</fullName>
    </submittedName>
</protein>
<reference evidence="1" key="1">
    <citation type="journal article" date="2021" name="PeerJ">
        <title>Analysis of 44 Vibrio anguillarum genomes reveals high genetic diversity.</title>
        <authorList>
            <person name="Hansen M.J."/>
            <person name="Dalsgaard I."/>
        </authorList>
    </citation>
    <scope>NUCLEOTIDE SEQUENCE</scope>
    <source>
        <strain evidence="1">850617-1/1</strain>
    </source>
</reference>
<comment type="caution">
    <text evidence="1">The sequence shown here is derived from an EMBL/GenBank/DDBJ whole genome shotgun (WGS) entry which is preliminary data.</text>
</comment>
<evidence type="ECO:0000313" key="1">
    <source>
        <dbReference type="EMBL" id="MBF4438302.1"/>
    </source>
</evidence>
<organism evidence="1 2">
    <name type="scientific">Vibrio anguillarum</name>
    <name type="common">Listonella anguillarum</name>
    <dbReference type="NCBI Taxonomy" id="55601"/>
    <lineage>
        <taxon>Bacteria</taxon>
        <taxon>Pseudomonadati</taxon>
        <taxon>Pseudomonadota</taxon>
        <taxon>Gammaproteobacteria</taxon>
        <taxon>Vibrionales</taxon>
        <taxon>Vibrionaceae</taxon>
        <taxon>Vibrio</taxon>
    </lineage>
</organism>
<name>A0AAW4BPI4_VIBAN</name>
<feature type="non-terminal residue" evidence="1">
    <location>
        <position position="110"/>
    </location>
</feature>
<sequence>NPITESTSIHQLDYKHFGSTKTDIQRNEIGNICFLFRNAAATMNSEKKLPITQGYLNTLWVNLMAQLERDVHEDEHKLTDGSKVNFVDPTNHRKTFFPLHSLRVSLITCY</sequence>
<dbReference type="AlphaFoldDB" id="A0AAW4BPI4"/>
<dbReference type="EMBL" id="SCLC01001926">
    <property type="protein sequence ID" value="MBF4438302.1"/>
    <property type="molecule type" value="Genomic_DNA"/>
</dbReference>